<dbReference type="EMBL" id="LQOF01000306">
    <property type="protein sequence ID" value="KXT67134.1"/>
    <property type="molecule type" value="Genomic_DNA"/>
</dbReference>
<reference evidence="3 4" key="1">
    <citation type="submission" date="2016-01" db="EMBL/GenBank/DDBJ databases">
        <title>Highly variable Streptococcus oralis are common among viridans streptococci isolated from primates.</title>
        <authorList>
            <person name="Denapaite D."/>
            <person name="Rieger M."/>
            <person name="Koendgen S."/>
            <person name="Brueckner R."/>
            <person name="Ochigava I."/>
            <person name="Kappeler P."/>
            <person name="Maetz-Rensing K."/>
            <person name="Leendertz F."/>
            <person name="Hakenbeck R."/>
        </authorList>
    </citation>
    <scope>NUCLEOTIDE SEQUENCE [LARGE SCALE GENOMIC DNA]</scope>
    <source>
        <strain evidence="1 3">DD02</strain>
        <strain evidence="2 4">DD03</strain>
    </source>
</reference>
<dbReference type="AlphaFoldDB" id="A0A139QPE0"/>
<accession>A0A139QPE0</accession>
<comment type="caution">
    <text evidence="2">The sequence shown here is derived from an EMBL/GenBank/DDBJ whole genome shotgun (WGS) entry which is preliminary data.</text>
</comment>
<dbReference type="PATRIC" id="fig|315405.11.peg.1765"/>
<gene>
    <name evidence="1" type="ORF">SGADD02_01502</name>
    <name evidence="2" type="ORF">SGADD03_01853</name>
</gene>
<proteinExistence type="predicted"/>
<evidence type="ECO:0000313" key="2">
    <source>
        <dbReference type="EMBL" id="KXU04410.1"/>
    </source>
</evidence>
<sequence length="86" mass="9530">MKFDSYILNVKSTSSVLAQSKSDFLSDIDALINVIQGAFDQEYAQNKAVVTKTYSNDSKKNKQKKRSALAALNIDSSVKDALRKLI</sequence>
<dbReference type="Proteomes" id="UP000071927">
    <property type="component" value="Unassembled WGS sequence"/>
</dbReference>
<evidence type="ECO:0000313" key="3">
    <source>
        <dbReference type="Proteomes" id="UP000070198"/>
    </source>
</evidence>
<dbReference type="Proteomes" id="UP000070198">
    <property type="component" value="Unassembled WGS sequence"/>
</dbReference>
<name>A0A139QPE0_9STRE</name>
<evidence type="ECO:0000313" key="1">
    <source>
        <dbReference type="EMBL" id="KXT67134.1"/>
    </source>
</evidence>
<dbReference type="EMBL" id="LQXV01000384">
    <property type="protein sequence ID" value="KXU04410.1"/>
    <property type="molecule type" value="Genomic_DNA"/>
</dbReference>
<organism evidence="2 4">
    <name type="scientific">Streptococcus gallolyticus</name>
    <dbReference type="NCBI Taxonomy" id="315405"/>
    <lineage>
        <taxon>Bacteria</taxon>
        <taxon>Bacillati</taxon>
        <taxon>Bacillota</taxon>
        <taxon>Bacilli</taxon>
        <taxon>Lactobacillales</taxon>
        <taxon>Streptococcaceae</taxon>
        <taxon>Streptococcus</taxon>
    </lineage>
</organism>
<evidence type="ECO:0000313" key="4">
    <source>
        <dbReference type="Proteomes" id="UP000071927"/>
    </source>
</evidence>
<protein>
    <submittedName>
        <fullName evidence="2">Uncharacterized protein</fullName>
    </submittedName>
</protein>